<comment type="caution">
    <text evidence="1">The sequence shown here is derived from an EMBL/GenBank/DDBJ whole genome shotgun (WGS) entry which is preliminary data.</text>
</comment>
<reference evidence="1" key="1">
    <citation type="submission" date="2023-01" db="EMBL/GenBank/DDBJ databases">
        <title>Colletotrichum chrysophilum M932 genome sequence.</title>
        <authorList>
            <person name="Baroncelli R."/>
        </authorList>
    </citation>
    <scope>NUCLEOTIDE SEQUENCE</scope>
    <source>
        <strain evidence="1">M932</strain>
    </source>
</reference>
<proteinExistence type="predicted"/>
<dbReference type="EMBL" id="JAQOWY010000077">
    <property type="protein sequence ID" value="KAK1852306.1"/>
    <property type="molecule type" value="Genomic_DNA"/>
</dbReference>
<dbReference type="AlphaFoldDB" id="A0AAD9APZ7"/>
<gene>
    <name evidence="1" type="ORF">CCHR01_05028</name>
</gene>
<keyword evidence="2" id="KW-1185">Reference proteome</keyword>
<accession>A0AAD9APZ7</accession>
<evidence type="ECO:0000313" key="1">
    <source>
        <dbReference type="EMBL" id="KAK1852306.1"/>
    </source>
</evidence>
<organism evidence="1 2">
    <name type="scientific">Colletotrichum chrysophilum</name>
    <dbReference type="NCBI Taxonomy" id="1836956"/>
    <lineage>
        <taxon>Eukaryota</taxon>
        <taxon>Fungi</taxon>
        <taxon>Dikarya</taxon>
        <taxon>Ascomycota</taxon>
        <taxon>Pezizomycotina</taxon>
        <taxon>Sordariomycetes</taxon>
        <taxon>Hypocreomycetidae</taxon>
        <taxon>Glomerellales</taxon>
        <taxon>Glomerellaceae</taxon>
        <taxon>Colletotrichum</taxon>
        <taxon>Colletotrichum gloeosporioides species complex</taxon>
    </lineage>
</organism>
<dbReference type="Proteomes" id="UP001243330">
    <property type="component" value="Unassembled WGS sequence"/>
</dbReference>
<evidence type="ECO:0000313" key="2">
    <source>
        <dbReference type="Proteomes" id="UP001243330"/>
    </source>
</evidence>
<sequence length="67" mass="7340">MTLEISEFDDSAADDLLRDPANTEVFSVVVLGLLDLPKRAHVECSEDTASLSTAAHLRLKLRLAVFL</sequence>
<name>A0AAD9APZ7_9PEZI</name>
<protein>
    <submittedName>
        <fullName evidence="1">Uncharacterized protein</fullName>
    </submittedName>
</protein>